<organism evidence="3 4">
    <name type="scientific">Vibrio chanodichtyis</name>
    <dbReference type="NCBI Taxonomy" id="3027932"/>
    <lineage>
        <taxon>Bacteria</taxon>
        <taxon>Pseudomonadati</taxon>
        <taxon>Pseudomonadota</taxon>
        <taxon>Gammaproteobacteria</taxon>
        <taxon>Vibrionales</taxon>
        <taxon>Vibrionaceae</taxon>
        <taxon>Vibrio</taxon>
    </lineage>
</organism>
<keyword evidence="1 2" id="KW-0732">Signal</keyword>
<accession>A0ABT5V4Z3</accession>
<name>A0ABT5V4Z3_9VIBR</name>
<feature type="signal peptide" evidence="2">
    <location>
        <begin position="1"/>
        <end position="23"/>
    </location>
</feature>
<comment type="caution">
    <text evidence="3">The sequence shown here is derived from an EMBL/GenBank/DDBJ whole genome shotgun (WGS) entry which is preliminary data.</text>
</comment>
<dbReference type="RefSeq" id="WP_274723019.1">
    <property type="nucleotide sequence ID" value="NZ_JARBFT010000009.1"/>
</dbReference>
<protein>
    <submittedName>
        <fullName evidence="3">ABC transporter substrate-binding protein</fullName>
    </submittedName>
</protein>
<feature type="chain" id="PRO_5046037527" evidence="2">
    <location>
        <begin position="24"/>
        <end position="369"/>
    </location>
</feature>
<evidence type="ECO:0000256" key="2">
    <source>
        <dbReference type="SAM" id="SignalP"/>
    </source>
</evidence>
<evidence type="ECO:0000313" key="3">
    <source>
        <dbReference type="EMBL" id="MDE1515400.1"/>
    </source>
</evidence>
<reference evidence="3 4" key="1">
    <citation type="submission" date="2023-02" db="EMBL/GenBank/DDBJ databases">
        <title>Vibrio intestini sp. nov., a close relative of Vibrio cholerae isolated from the intestine of Healthy Culter dabryi.</title>
        <authorList>
            <person name="Wu N."/>
        </authorList>
    </citation>
    <scope>NUCLEOTIDE SEQUENCE [LARGE SCALE GENOMIC DNA]</scope>
    <source>
        <strain evidence="3 4">DSL-7</strain>
    </source>
</reference>
<proteinExistence type="predicted"/>
<dbReference type="Proteomes" id="UP001216189">
    <property type="component" value="Unassembled WGS sequence"/>
</dbReference>
<dbReference type="PANTHER" id="PTHR30006">
    <property type="entry name" value="THIAMINE-BINDING PERIPLASMIC PROTEIN-RELATED"/>
    <property type="match status" value="1"/>
</dbReference>
<sequence length="369" mass="40677">MEMKYNLLALTVVTASLSLNAHATEALDLSVMIAAAQQEESITIYAPTGKIVQQAKDFTAKYGVKALGIKAKSPQIIEIISREAQANNVKADVALIEDAPATQVQLLDKGYVQSWVPADMQQDIDPEYRAPLSVVLSPNIWAYNTAEYTTCPISNIWQLTEPQWRNKIAMQDPLIKPLYSDTFNQLATHYDAQMAQAYQDRYGEPLTTDQASATAEFVKRLANNGPLLTKSDGDAAQAIGAPDAKSSFVGLISTAKFRDNQNGMKLGICSGMQPFIGSLYPTPGVITTQTNSPNASKLFIHYLLTAEGIKAQGVDGKMSSNLKVSLPSEDVSGIEQYRDQLMQYKTATAKSDWEMRQDWMDLWSLNYQR</sequence>
<keyword evidence="4" id="KW-1185">Reference proteome</keyword>
<evidence type="ECO:0000313" key="4">
    <source>
        <dbReference type="Proteomes" id="UP001216189"/>
    </source>
</evidence>
<dbReference type="PANTHER" id="PTHR30006:SF25">
    <property type="entry name" value="PHOSPHOGLYCERATE TRANSPORT REGULATORY PROTEIN PGTC"/>
    <property type="match status" value="1"/>
</dbReference>
<dbReference type="Gene3D" id="3.40.190.10">
    <property type="entry name" value="Periplasmic binding protein-like II"/>
    <property type="match status" value="2"/>
</dbReference>
<dbReference type="EMBL" id="JARBFT010000009">
    <property type="protein sequence ID" value="MDE1515400.1"/>
    <property type="molecule type" value="Genomic_DNA"/>
</dbReference>
<dbReference type="Pfam" id="PF13531">
    <property type="entry name" value="SBP_bac_11"/>
    <property type="match status" value="1"/>
</dbReference>
<gene>
    <name evidence="3" type="ORF">PUN32_10300</name>
</gene>
<dbReference type="SUPFAM" id="SSF53850">
    <property type="entry name" value="Periplasmic binding protein-like II"/>
    <property type="match status" value="1"/>
</dbReference>
<evidence type="ECO:0000256" key="1">
    <source>
        <dbReference type="ARBA" id="ARBA00022729"/>
    </source>
</evidence>